<dbReference type="EMBL" id="JAEFBK010000006">
    <property type="protein sequence ID" value="KAG7592301.1"/>
    <property type="molecule type" value="Genomic_DNA"/>
</dbReference>
<keyword evidence="3" id="KW-0378">Hydrolase</keyword>
<evidence type="ECO:0000256" key="4">
    <source>
        <dbReference type="SAM" id="MobiDB-lite"/>
    </source>
</evidence>
<keyword evidence="2" id="KW-0479">Metal-binding</keyword>
<evidence type="ECO:0000259" key="5">
    <source>
        <dbReference type="PROSITE" id="PS50994"/>
    </source>
</evidence>
<gene>
    <name evidence="6" type="ORF">ISN45_Aa01g012010</name>
</gene>
<dbReference type="Pfam" id="PF07224">
    <property type="entry name" value="Chlorophyllase"/>
    <property type="match status" value="1"/>
</dbReference>
<accession>A0A8T2CA92</accession>
<dbReference type="InterPro" id="IPR057670">
    <property type="entry name" value="SH3_retrovirus"/>
</dbReference>
<evidence type="ECO:0000256" key="3">
    <source>
        <dbReference type="ARBA" id="ARBA00022801"/>
    </source>
</evidence>
<reference evidence="6 7" key="1">
    <citation type="submission" date="2020-12" db="EMBL/GenBank/DDBJ databases">
        <title>Concerted genomic and epigenomic changes stabilize Arabidopsis allopolyploids.</title>
        <authorList>
            <person name="Chen Z."/>
        </authorList>
    </citation>
    <scope>NUCLEOTIDE SEQUENCE [LARGE SCALE GENOMIC DNA]</scope>
    <source>
        <strain evidence="6">Allo738</strain>
        <tissue evidence="6">Leaf</tissue>
    </source>
</reference>
<evidence type="ECO:0000256" key="2">
    <source>
        <dbReference type="ARBA" id="ARBA00022723"/>
    </source>
</evidence>
<dbReference type="GO" id="GO:0008233">
    <property type="term" value="F:peptidase activity"/>
    <property type="evidence" value="ECO:0007669"/>
    <property type="project" value="UniProtKB-KW"/>
</dbReference>
<proteinExistence type="predicted"/>
<dbReference type="InterPro" id="IPR017395">
    <property type="entry name" value="Chlorophyllase-like"/>
</dbReference>
<dbReference type="Pfam" id="PF25597">
    <property type="entry name" value="SH3_retrovirus"/>
    <property type="match status" value="1"/>
</dbReference>
<keyword evidence="1" id="KW-0645">Protease</keyword>
<dbReference type="Pfam" id="PF07727">
    <property type="entry name" value="RVT_2"/>
    <property type="match status" value="1"/>
</dbReference>
<dbReference type="CDD" id="cd09272">
    <property type="entry name" value="RNase_HI_RT_Ty1"/>
    <property type="match status" value="1"/>
</dbReference>
<dbReference type="Proteomes" id="UP000694240">
    <property type="component" value="Chromosome 6"/>
</dbReference>
<feature type="region of interest" description="Disordered" evidence="4">
    <location>
        <begin position="583"/>
        <end position="602"/>
    </location>
</feature>
<evidence type="ECO:0000313" key="7">
    <source>
        <dbReference type="Proteomes" id="UP000694240"/>
    </source>
</evidence>
<evidence type="ECO:0000313" key="6">
    <source>
        <dbReference type="EMBL" id="KAG7592301.1"/>
    </source>
</evidence>
<dbReference type="PANTHER" id="PTHR42648">
    <property type="entry name" value="TRANSPOSASE, PUTATIVE-RELATED"/>
    <property type="match status" value="1"/>
</dbReference>
<feature type="domain" description="Integrase catalytic" evidence="5">
    <location>
        <begin position="278"/>
        <end position="451"/>
    </location>
</feature>
<sequence>MALTTTNPKHKTISPYDLTSNDNLGAVISRPPQNFSNGRGRGNSPRANLTQILNANSATTGATEITDNDRQGLLGLTDDQWKLVEKVLNTGKTTTQLSGKNANDVWILDTGATHHMTGQIDLLTDTRDIAPVLVSLAAGDAIATKQGTIKLTPQLSLYNVYLVPGFHINLISFGQLVTENFLVGQVTDKILLLQNRITRTLIGLGEREREGLYRFRGIETATALQTRVADDLVLWHHRLGHPSSRVTRMIPVFRGVSNTSSEHLFKSCDVCLRSKQTRQSFPDSSNNAKAVFDLIHVDLWGPYRTTAFCGSRYFLTIVDDHSRAVWLYLLPDKTQVARHLRDFLALIERQFSKKVKSIRSDNGSEFMCLTRFFEEQGIVHETSCVHTPQQNGRVERKHRHILNVARALRFHANLPIDYWGECILTAGYLINRTPSTLLQGATPFEKLYGNTPSYTHLRVFGCLAYAHNFDHKGDKFTSRSRRCIFLGYPYGKKGWKLYDLEREIFFVSRDVTFQEDVFPLSTSTSPLPPLNTGEISSPLLAAPPDDDTDSLEITAAVTPAPVESEKTVESETVLAKETPAVTENTGGVTAPAAESLGQGKRPKIPNVRLHDYVVGTVSIAPPPPLSSPSSSTQPSSGSHYPLSDYISCDRFSPKHRSYLASLTANVEPRSFAEAMEYEVWKNAMGSEMDALQRNHTWDLEELPPDKKALGSKWVFTIKLRSDGTIERHKARLVVLGNHQKEGIDYTETFCPVAKMTTVRMFLDYAAKKNHEIHQMDVHNAFLHGDLLEEVYMKVPQGFSSAGDTRVCRLRKSLYGLKQAPRCWFAKLVDALLKYGFSQTRSDYSLFVYSKKGISLRILVYVDDLIISGNSPAEIQTFKNYLSTCFHMKDLGFLKYFLGLEVARSPAGIYLCQRKYATEIVTEAGLLGCRPAGSPIDQNHRLSLANGPELADPQTYRRLVGRLIYLLATRPDLTYAIHILSQYMQHPREEHWLAALKVLRYLKGTLGQGILLRADSPMHFTGWCDSDHSACPLTRRSLTGWFVQLGSSPISWKTKKQDVVSLSSAEAEYRAMNEVTKELKWLKELLQDLGFDHTDPMTIRCDNKAAIHLSCNPVFHERTKHIERDCHFVRDEIVKGVLKPLHGLQCRRVVYKQDLMVHEIQVESSSTLEFDKLCKLLPPGGQVEVDDAGSVINWASENLKAHLPTSVNANGKYTSLVGHSRGGKTAFAVALGHAATLDPSITFSALIGIDPVAGTNKYLRTDPHILTYKPESFELDIPVAVVGTGLGPKWNNVMPPCAPTDLNHEEFYKECKATKAHFVAADYGHMDMLDDNLPGFVGFMAGCMCKNGQRKKSEMRSFVGGIVVAFLKYSLWGEKSEIRLIVKDPSVSPAKIDPLPELEEASGIFV</sequence>
<dbReference type="InterPro" id="IPR025724">
    <property type="entry name" value="GAG-pre-integrase_dom"/>
</dbReference>
<keyword evidence="7" id="KW-1185">Reference proteome</keyword>
<dbReference type="Pfam" id="PF00665">
    <property type="entry name" value="rve"/>
    <property type="match status" value="1"/>
</dbReference>
<dbReference type="GO" id="GO:0006508">
    <property type="term" value="P:proteolysis"/>
    <property type="evidence" value="ECO:0007669"/>
    <property type="project" value="UniProtKB-KW"/>
</dbReference>
<comment type="caution">
    <text evidence="6">The sequence shown here is derived from an EMBL/GenBank/DDBJ whole genome shotgun (WGS) entry which is preliminary data.</text>
</comment>
<dbReference type="GO" id="GO:0015074">
    <property type="term" value="P:DNA integration"/>
    <property type="evidence" value="ECO:0007669"/>
    <property type="project" value="InterPro"/>
</dbReference>
<feature type="region of interest" description="Disordered" evidence="4">
    <location>
        <begin position="620"/>
        <end position="640"/>
    </location>
</feature>
<dbReference type="InterPro" id="IPR054722">
    <property type="entry name" value="PolX-like_BBD"/>
</dbReference>
<dbReference type="PROSITE" id="PS50994">
    <property type="entry name" value="INTEGRASE"/>
    <property type="match status" value="1"/>
</dbReference>
<evidence type="ECO:0000256" key="1">
    <source>
        <dbReference type="ARBA" id="ARBA00022670"/>
    </source>
</evidence>
<dbReference type="PANTHER" id="PTHR42648:SF31">
    <property type="entry name" value="RNA-DIRECTED DNA POLYMERASE"/>
    <property type="match status" value="1"/>
</dbReference>
<dbReference type="Pfam" id="PF22936">
    <property type="entry name" value="Pol_BBD"/>
    <property type="match status" value="1"/>
</dbReference>
<dbReference type="GO" id="GO:0046872">
    <property type="term" value="F:metal ion binding"/>
    <property type="evidence" value="ECO:0007669"/>
    <property type="project" value="UniProtKB-KW"/>
</dbReference>
<feature type="compositionally biased region" description="Low complexity" evidence="4">
    <location>
        <begin position="627"/>
        <end position="640"/>
    </location>
</feature>
<protein>
    <submittedName>
        <fullName evidence="6">Integrase catalytic core</fullName>
    </submittedName>
</protein>
<name>A0A8T2CA92_9BRAS</name>
<dbReference type="InterPro" id="IPR039537">
    <property type="entry name" value="Retrotran_Ty1/copia-like"/>
</dbReference>
<dbReference type="InterPro" id="IPR001584">
    <property type="entry name" value="Integrase_cat-core"/>
</dbReference>
<organism evidence="6 7">
    <name type="scientific">Arabidopsis thaliana x Arabidopsis arenosa</name>
    <dbReference type="NCBI Taxonomy" id="1240361"/>
    <lineage>
        <taxon>Eukaryota</taxon>
        <taxon>Viridiplantae</taxon>
        <taxon>Streptophyta</taxon>
        <taxon>Embryophyta</taxon>
        <taxon>Tracheophyta</taxon>
        <taxon>Spermatophyta</taxon>
        <taxon>Magnoliopsida</taxon>
        <taxon>eudicotyledons</taxon>
        <taxon>Gunneridae</taxon>
        <taxon>Pentapetalae</taxon>
        <taxon>rosids</taxon>
        <taxon>malvids</taxon>
        <taxon>Brassicales</taxon>
        <taxon>Brassicaceae</taxon>
        <taxon>Camelineae</taxon>
        <taxon>Arabidopsis</taxon>
    </lineage>
</organism>
<dbReference type="InterPro" id="IPR013103">
    <property type="entry name" value="RVT_2"/>
</dbReference>
<dbReference type="Pfam" id="PF13976">
    <property type="entry name" value="gag_pre-integrs"/>
    <property type="match status" value="1"/>
</dbReference>